<keyword evidence="3" id="KW-1185">Reference proteome</keyword>
<dbReference type="Proteomes" id="UP000053257">
    <property type="component" value="Unassembled WGS sequence"/>
</dbReference>
<dbReference type="OrthoDB" id="3059771at2759"/>
<dbReference type="EMBL" id="KN840660">
    <property type="protein sequence ID" value="KIP02674.1"/>
    <property type="molecule type" value="Genomic_DNA"/>
</dbReference>
<accession>A0A0C3NDP0</accession>
<feature type="compositionally biased region" description="Basic and acidic residues" evidence="1">
    <location>
        <begin position="87"/>
        <end position="97"/>
    </location>
</feature>
<proteinExistence type="predicted"/>
<evidence type="ECO:0000256" key="1">
    <source>
        <dbReference type="SAM" id="MobiDB-lite"/>
    </source>
</evidence>
<gene>
    <name evidence="2" type="ORF">PHLGIDRAFT_284698</name>
</gene>
<evidence type="ECO:0000313" key="2">
    <source>
        <dbReference type="EMBL" id="KIP02674.1"/>
    </source>
</evidence>
<name>A0A0C3NDP0_PHLG1</name>
<evidence type="ECO:0000313" key="3">
    <source>
        <dbReference type="Proteomes" id="UP000053257"/>
    </source>
</evidence>
<dbReference type="AlphaFoldDB" id="A0A0C3NDP0"/>
<feature type="region of interest" description="Disordered" evidence="1">
    <location>
        <begin position="87"/>
        <end position="196"/>
    </location>
</feature>
<protein>
    <submittedName>
        <fullName evidence="2">Uncharacterized protein</fullName>
    </submittedName>
</protein>
<sequence>MGCRQRVATFSPSLLVGVDCIRLLEPLSRCGHTAQHSAPQASYIARPGRLFPHRCVFSLLLHICPFVRYSGLLSPEDMMHAVRRAYEDTQRHAREEPAPATPNSSQPPHGVRQRTDSMSSIKTIRPPSKPLRREGSIVQGNDHLATSKLDVAQRAVAPPQRGRAERRNSTHARLPSPVVDRRAPRHTGAPTDTAPLSAERPVEFPTIMTAADAGLFDCDEDLEVVDMDLDSGSDSDGADPFVYDKDFVMVESSAVPWSLAAAKARITLLAQSLVPSFQEAWRESNPLFNKAWVPARFDVQLRSLEKYNTFWDVQKPSMQVRGEVVVEDRLLMGSTTQMYSAPPVKGLSIFFWPAAWDNCAPGSSLSARAQKSEYIRSSWRGCPVFSDHLISAGGRAIRVDSVCVQGPWKYVPDNRTPGGVVCHPAFTLPFVLDVPKDLFDHVDFRLIRLRVAVAFECTDDGGRVRSLDIESPVVDFAVEHLRKERHMDGSKLLHPSV</sequence>
<reference evidence="2 3" key="1">
    <citation type="journal article" date="2014" name="PLoS Genet.">
        <title>Analysis of the Phlebiopsis gigantea genome, transcriptome and secretome provides insight into its pioneer colonization strategies of wood.</title>
        <authorList>
            <person name="Hori C."/>
            <person name="Ishida T."/>
            <person name="Igarashi K."/>
            <person name="Samejima M."/>
            <person name="Suzuki H."/>
            <person name="Master E."/>
            <person name="Ferreira P."/>
            <person name="Ruiz-Duenas F.J."/>
            <person name="Held B."/>
            <person name="Canessa P."/>
            <person name="Larrondo L.F."/>
            <person name="Schmoll M."/>
            <person name="Druzhinina I.S."/>
            <person name="Kubicek C.P."/>
            <person name="Gaskell J.A."/>
            <person name="Kersten P."/>
            <person name="St John F."/>
            <person name="Glasner J."/>
            <person name="Sabat G."/>
            <person name="Splinter BonDurant S."/>
            <person name="Syed K."/>
            <person name="Yadav J."/>
            <person name="Mgbeahuruike A.C."/>
            <person name="Kovalchuk A."/>
            <person name="Asiegbu F.O."/>
            <person name="Lackner G."/>
            <person name="Hoffmeister D."/>
            <person name="Rencoret J."/>
            <person name="Gutierrez A."/>
            <person name="Sun H."/>
            <person name="Lindquist E."/>
            <person name="Barry K."/>
            <person name="Riley R."/>
            <person name="Grigoriev I.V."/>
            <person name="Henrissat B."/>
            <person name="Kues U."/>
            <person name="Berka R.M."/>
            <person name="Martinez A.T."/>
            <person name="Covert S.F."/>
            <person name="Blanchette R.A."/>
            <person name="Cullen D."/>
        </authorList>
    </citation>
    <scope>NUCLEOTIDE SEQUENCE [LARGE SCALE GENOMIC DNA]</scope>
    <source>
        <strain evidence="2 3">11061_1 CR5-6</strain>
    </source>
</reference>
<organism evidence="2 3">
    <name type="scientific">Phlebiopsis gigantea (strain 11061_1 CR5-6)</name>
    <name type="common">White-rot fungus</name>
    <name type="synonym">Peniophora gigantea</name>
    <dbReference type="NCBI Taxonomy" id="745531"/>
    <lineage>
        <taxon>Eukaryota</taxon>
        <taxon>Fungi</taxon>
        <taxon>Dikarya</taxon>
        <taxon>Basidiomycota</taxon>
        <taxon>Agaricomycotina</taxon>
        <taxon>Agaricomycetes</taxon>
        <taxon>Polyporales</taxon>
        <taxon>Phanerochaetaceae</taxon>
        <taxon>Phlebiopsis</taxon>
    </lineage>
</organism>
<dbReference type="HOGENOM" id="CLU_548734_0_0_1"/>